<dbReference type="InterPro" id="IPR003779">
    <property type="entry name" value="CMD-like"/>
</dbReference>
<dbReference type="Pfam" id="PF02627">
    <property type="entry name" value="CMD"/>
    <property type="match status" value="1"/>
</dbReference>
<dbReference type="PANTHER" id="PTHR34846">
    <property type="entry name" value="4-CARBOXYMUCONOLACTONE DECARBOXYLASE FAMILY PROTEIN (AFU_ORTHOLOGUE AFUA_6G11590)"/>
    <property type="match status" value="1"/>
</dbReference>
<evidence type="ECO:0000313" key="4">
    <source>
        <dbReference type="Proteomes" id="UP001500839"/>
    </source>
</evidence>
<protein>
    <submittedName>
        <fullName evidence="3">Carboxymuconolactone decarboxylase family protein</fullName>
    </submittedName>
</protein>
<feature type="domain" description="Carboxymuconolactone decarboxylase-like" evidence="2">
    <location>
        <begin position="68"/>
        <end position="148"/>
    </location>
</feature>
<evidence type="ECO:0000313" key="3">
    <source>
        <dbReference type="EMBL" id="GAA4820258.1"/>
    </source>
</evidence>
<comment type="caution">
    <text evidence="3">The sequence shown here is derived from an EMBL/GenBank/DDBJ whole genome shotgun (WGS) entry which is preliminary data.</text>
</comment>
<dbReference type="Gene3D" id="1.20.1290.10">
    <property type="entry name" value="AhpD-like"/>
    <property type="match status" value="1"/>
</dbReference>
<accession>A0ABP9D1X3</accession>
<dbReference type="EMBL" id="BAABKQ010000001">
    <property type="protein sequence ID" value="GAA4820258.1"/>
    <property type="molecule type" value="Genomic_DNA"/>
</dbReference>
<reference evidence="4" key="1">
    <citation type="journal article" date="2019" name="Int. J. Syst. Evol. Microbiol.">
        <title>The Global Catalogue of Microorganisms (GCM) 10K type strain sequencing project: providing services to taxonomists for standard genome sequencing and annotation.</title>
        <authorList>
            <consortium name="The Broad Institute Genomics Platform"/>
            <consortium name="The Broad Institute Genome Sequencing Center for Infectious Disease"/>
            <person name="Wu L."/>
            <person name="Ma J."/>
        </authorList>
    </citation>
    <scope>NUCLEOTIDE SEQUENCE [LARGE SCALE GENOMIC DNA]</scope>
    <source>
        <strain evidence="4">JCM 18542</strain>
    </source>
</reference>
<organism evidence="3 4">
    <name type="scientific">Tomitella cavernea</name>
    <dbReference type="NCBI Taxonomy" id="1387982"/>
    <lineage>
        <taxon>Bacteria</taxon>
        <taxon>Bacillati</taxon>
        <taxon>Actinomycetota</taxon>
        <taxon>Actinomycetes</taxon>
        <taxon>Mycobacteriales</taxon>
        <taxon>Tomitella</taxon>
    </lineage>
</organism>
<dbReference type="PANTHER" id="PTHR34846:SF5">
    <property type="entry name" value="CARBOXYMUCONOLACTONE DECARBOXYLASE-LIKE DOMAIN-CONTAINING PROTEIN"/>
    <property type="match status" value="1"/>
</dbReference>
<proteinExistence type="predicted"/>
<keyword evidence="4" id="KW-1185">Reference proteome</keyword>
<evidence type="ECO:0000259" key="2">
    <source>
        <dbReference type="Pfam" id="PF02627"/>
    </source>
</evidence>
<sequence>MPAQSPRTDPSTVDGPSRPHVVPEPPRIGPGGFRELGVLNWAFCRTASLVTGVPDAHIFSTLGRARGLFRGWLHFSAMMMPFGRIRRRETELVILRVAHLRGCDYELDHHRRLGARVGIDDAVLQRVLEGPDAEGWHPNERALLLAVDQLVLQRDVDDDTWATVASYFDRRQLIELVMLVGQYDALATTLGVLRVQRDFAS</sequence>
<dbReference type="InterPro" id="IPR029032">
    <property type="entry name" value="AhpD-like"/>
</dbReference>
<feature type="region of interest" description="Disordered" evidence="1">
    <location>
        <begin position="1"/>
        <end position="28"/>
    </location>
</feature>
<dbReference type="RefSeq" id="WP_200173703.1">
    <property type="nucleotide sequence ID" value="NZ_BAABKQ010000001.1"/>
</dbReference>
<feature type="compositionally biased region" description="Polar residues" evidence="1">
    <location>
        <begin position="1"/>
        <end position="11"/>
    </location>
</feature>
<dbReference type="Proteomes" id="UP001500839">
    <property type="component" value="Unassembled WGS sequence"/>
</dbReference>
<name>A0ABP9D1X3_9ACTN</name>
<dbReference type="SUPFAM" id="SSF69118">
    <property type="entry name" value="AhpD-like"/>
    <property type="match status" value="1"/>
</dbReference>
<evidence type="ECO:0000256" key="1">
    <source>
        <dbReference type="SAM" id="MobiDB-lite"/>
    </source>
</evidence>
<gene>
    <name evidence="3" type="ORF">GCM10023353_30060</name>
</gene>